<organism evidence="3 4">
    <name type="scientific">Candidatus Falkowbacteria bacterium CG_4_10_14_0_2_um_filter_41_15</name>
    <dbReference type="NCBI Taxonomy" id="1974554"/>
    <lineage>
        <taxon>Bacteria</taxon>
        <taxon>Candidatus Falkowiibacteriota</taxon>
    </lineage>
</organism>
<feature type="binding site" evidence="1">
    <location>
        <position position="230"/>
    </location>
    <ligand>
        <name>[2Fe-2S] cluster</name>
        <dbReference type="ChEBI" id="CHEBI:190135"/>
    </ligand>
</feature>
<dbReference type="AlphaFoldDB" id="A0A2M7W034"/>
<dbReference type="PANTHER" id="PTHR43513:SF3">
    <property type="entry name" value="DIHYDROOROTATE DEHYDROGENASE B (NAD(+)), ELECTRON TRANSFER SUBUNIT-RELATED"/>
    <property type="match status" value="1"/>
</dbReference>
<dbReference type="InterPro" id="IPR017938">
    <property type="entry name" value="Riboflavin_synthase-like_b-brl"/>
</dbReference>
<dbReference type="InterPro" id="IPR019480">
    <property type="entry name" value="Dihydroorotate_DH_Fe-S-bd"/>
</dbReference>
<comment type="caution">
    <text evidence="3">The sequence shown here is derived from an EMBL/GenBank/DDBJ whole genome shotgun (WGS) entry which is preliminary data.</text>
</comment>
<dbReference type="GO" id="GO:0046872">
    <property type="term" value="F:metal ion binding"/>
    <property type="evidence" value="ECO:0007669"/>
    <property type="project" value="UniProtKB-KW"/>
</dbReference>
<accession>A0A2M7W034</accession>
<evidence type="ECO:0000256" key="1">
    <source>
        <dbReference type="PIRSR" id="PIRSR006816-2"/>
    </source>
</evidence>
<dbReference type="InterPro" id="IPR039261">
    <property type="entry name" value="FNR_nucleotide-bd"/>
</dbReference>
<evidence type="ECO:0000313" key="4">
    <source>
        <dbReference type="Proteomes" id="UP000228743"/>
    </source>
</evidence>
<keyword evidence="1" id="KW-0479">Metal-binding</keyword>
<name>A0A2M7W034_9BACT</name>
<comment type="cofactor">
    <cofactor evidence="1">
        <name>[2Fe-2S] cluster</name>
        <dbReference type="ChEBI" id="CHEBI:190135"/>
    </cofactor>
    <text evidence="1">Binds 1 [2Fe-2S] cluster per subunit.</text>
</comment>
<feature type="binding site" evidence="1">
    <location>
        <position position="243"/>
    </location>
    <ligand>
        <name>[2Fe-2S] cluster</name>
        <dbReference type="ChEBI" id="CHEBI:190135"/>
    </ligand>
</feature>
<proteinExistence type="predicted"/>
<dbReference type="Gene3D" id="2.40.30.10">
    <property type="entry name" value="Translation factors"/>
    <property type="match status" value="1"/>
</dbReference>
<dbReference type="SUPFAM" id="SSF63380">
    <property type="entry name" value="Riboflavin synthase domain-like"/>
    <property type="match status" value="1"/>
</dbReference>
<evidence type="ECO:0000259" key="2">
    <source>
        <dbReference type="PROSITE" id="PS51384"/>
    </source>
</evidence>
<dbReference type="PRINTS" id="PR00410">
    <property type="entry name" value="PHEHYDRXLASE"/>
</dbReference>
<dbReference type="PIRSF" id="PIRSF006816">
    <property type="entry name" value="Cyc3_hyd_g"/>
    <property type="match status" value="1"/>
</dbReference>
<dbReference type="InterPro" id="IPR050353">
    <property type="entry name" value="PyrK_electron_transfer"/>
</dbReference>
<keyword evidence="1" id="KW-0408">Iron</keyword>
<keyword evidence="1" id="KW-0411">Iron-sulfur</keyword>
<dbReference type="Pfam" id="PF10418">
    <property type="entry name" value="DHODB_Fe-S_bind"/>
    <property type="match status" value="1"/>
</dbReference>
<feature type="domain" description="FAD-binding FR-type" evidence="2">
    <location>
        <begin position="6"/>
        <end position="97"/>
    </location>
</feature>
<gene>
    <name evidence="3" type="ORF">COX68_00485</name>
</gene>
<dbReference type="InterPro" id="IPR017927">
    <property type="entry name" value="FAD-bd_FR_type"/>
</dbReference>
<dbReference type="Gene3D" id="3.40.50.80">
    <property type="entry name" value="Nucleotide-binding domain of ferredoxin-NADP reductase (FNR) module"/>
    <property type="match status" value="1"/>
</dbReference>
<dbReference type="Pfam" id="PF00175">
    <property type="entry name" value="NAD_binding_1"/>
    <property type="match status" value="1"/>
</dbReference>
<dbReference type="GO" id="GO:0016491">
    <property type="term" value="F:oxidoreductase activity"/>
    <property type="evidence" value="ECO:0007669"/>
    <property type="project" value="InterPro"/>
</dbReference>
<dbReference type="InterPro" id="IPR012165">
    <property type="entry name" value="Cyt_c3_hydrogenase_gsu"/>
</dbReference>
<dbReference type="GO" id="GO:0051537">
    <property type="term" value="F:2 iron, 2 sulfur cluster binding"/>
    <property type="evidence" value="ECO:0007669"/>
    <property type="project" value="UniProtKB-KW"/>
</dbReference>
<dbReference type="EMBL" id="PFPX01000011">
    <property type="protein sequence ID" value="PJA10385.1"/>
    <property type="molecule type" value="Genomic_DNA"/>
</dbReference>
<feature type="binding site" evidence="1">
    <location>
        <position position="225"/>
    </location>
    <ligand>
        <name>[2Fe-2S] cluster</name>
        <dbReference type="ChEBI" id="CHEBI:190135"/>
    </ligand>
</feature>
<dbReference type="PROSITE" id="PS51384">
    <property type="entry name" value="FAD_FR"/>
    <property type="match status" value="1"/>
</dbReference>
<reference evidence="4" key="1">
    <citation type="submission" date="2017-09" db="EMBL/GenBank/DDBJ databases">
        <title>Depth-based differentiation of microbial function through sediment-hosted aquifers and enrichment of novel symbionts in the deep terrestrial subsurface.</title>
        <authorList>
            <person name="Probst A.J."/>
            <person name="Ladd B."/>
            <person name="Jarett J.K."/>
            <person name="Geller-Mcgrath D.E."/>
            <person name="Sieber C.M.K."/>
            <person name="Emerson J.B."/>
            <person name="Anantharaman K."/>
            <person name="Thomas B.C."/>
            <person name="Malmstrom R."/>
            <person name="Stieglmeier M."/>
            <person name="Klingl A."/>
            <person name="Woyke T."/>
            <person name="Ryan C.M."/>
            <person name="Banfield J.F."/>
        </authorList>
    </citation>
    <scope>NUCLEOTIDE SEQUENCE [LARGE SCALE GENOMIC DNA]</scope>
</reference>
<dbReference type="NCBIfam" id="NF000796">
    <property type="entry name" value="PRK00054.1-1"/>
    <property type="match status" value="1"/>
</dbReference>
<dbReference type="GO" id="GO:0006221">
    <property type="term" value="P:pyrimidine nucleotide biosynthetic process"/>
    <property type="evidence" value="ECO:0007669"/>
    <property type="project" value="InterPro"/>
</dbReference>
<keyword evidence="1" id="KW-0001">2Fe-2S</keyword>
<protein>
    <submittedName>
        <fullName evidence="3">Dihydroorotate dehydrogenase electron transfer subunit</fullName>
    </submittedName>
</protein>
<dbReference type="PANTHER" id="PTHR43513">
    <property type="entry name" value="DIHYDROOROTATE DEHYDROGENASE B (NAD(+)), ELECTRON TRANSFER SUBUNIT"/>
    <property type="match status" value="1"/>
</dbReference>
<dbReference type="SUPFAM" id="SSF52343">
    <property type="entry name" value="Ferredoxin reductase-like, C-terminal NADP-linked domain"/>
    <property type="match status" value="1"/>
</dbReference>
<evidence type="ECO:0000313" key="3">
    <source>
        <dbReference type="EMBL" id="PJA10385.1"/>
    </source>
</evidence>
<dbReference type="Proteomes" id="UP000228743">
    <property type="component" value="Unassembled WGS sequence"/>
</dbReference>
<dbReference type="InterPro" id="IPR001433">
    <property type="entry name" value="OxRdtase_FAD/NAD-bd"/>
</dbReference>
<sequence length="274" mass="30446">MKTKFDIPRTVPIKKIIVETPFVKTFVFEYELGAKPGQFVNLWLPGVDEKPMSVAYCDEKEFWVTMFAVGPFSKAMHELKEGDLVGVRGPYGKGFSFKKDWRLVGMGGGYGAAPLYFLTVEAVKMGCHVDFVVGARGKDHLLYLERVEGLKNVKVHVATDDGSVGIKGYNTLILEELIAEAKSGSSKKIDMVYACGPELMMKTISNICYEHGVNAELSVERYMKCGFGVCGQCSVDELGIRMCKEGPVVSNDIARKITEFGRYHRDGVGRVHEF</sequence>
<feature type="binding site" evidence="1">
    <location>
        <position position="233"/>
    </location>
    <ligand>
        <name>[2Fe-2S] cluster</name>
        <dbReference type="ChEBI" id="CHEBI:190135"/>
    </ligand>
</feature>
<dbReference type="GO" id="GO:0050660">
    <property type="term" value="F:flavin adenine dinucleotide binding"/>
    <property type="evidence" value="ECO:0007669"/>
    <property type="project" value="InterPro"/>
</dbReference>